<dbReference type="Pfam" id="PF03065">
    <property type="entry name" value="Glyco_hydro_57"/>
    <property type="match status" value="1"/>
</dbReference>
<dbReference type="CDD" id="cd10796">
    <property type="entry name" value="GH57N_APU"/>
    <property type="match status" value="1"/>
</dbReference>
<name>A0A7V0Z7L0_UNCW3</name>
<dbReference type="InterPro" id="IPR004300">
    <property type="entry name" value="Glyco_hydro_57_N"/>
</dbReference>
<keyword evidence="2 3" id="KW-0119">Carbohydrate metabolism</keyword>
<dbReference type="AlphaFoldDB" id="A0A7V0Z7L0"/>
<dbReference type="InterPro" id="IPR011330">
    <property type="entry name" value="Glyco_hydro/deAcase_b/a-brl"/>
</dbReference>
<gene>
    <name evidence="5" type="ORF">ENP86_10700</name>
</gene>
<evidence type="ECO:0000256" key="1">
    <source>
        <dbReference type="ARBA" id="ARBA00006821"/>
    </source>
</evidence>
<dbReference type="SUPFAM" id="SSF88713">
    <property type="entry name" value="Glycoside hydrolase/deacetylase"/>
    <property type="match status" value="1"/>
</dbReference>
<evidence type="ECO:0000313" key="5">
    <source>
        <dbReference type="EMBL" id="HDY59994.1"/>
    </source>
</evidence>
<dbReference type="InterPro" id="IPR027291">
    <property type="entry name" value="Glyco_hydro_38_N_sf"/>
</dbReference>
<proteinExistence type="inferred from homology"/>
<comment type="similarity">
    <text evidence="1 3">Belongs to the glycosyl hydrolase 57 family.</text>
</comment>
<evidence type="ECO:0000256" key="3">
    <source>
        <dbReference type="RuleBase" id="RU361196"/>
    </source>
</evidence>
<dbReference type="GO" id="GO:0005975">
    <property type="term" value="P:carbohydrate metabolic process"/>
    <property type="evidence" value="ECO:0007669"/>
    <property type="project" value="InterPro"/>
</dbReference>
<organism evidence="5">
    <name type="scientific">candidate division WOR-3 bacterium</name>
    <dbReference type="NCBI Taxonomy" id="2052148"/>
    <lineage>
        <taxon>Bacteria</taxon>
        <taxon>Bacteria division WOR-3</taxon>
    </lineage>
</organism>
<dbReference type="InterPro" id="IPR052046">
    <property type="entry name" value="GH57_Enzymes"/>
</dbReference>
<dbReference type="Gene3D" id="3.20.110.10">
    <property type="entry name" value="Glycoside hydrolase 38, N terminal domain"/>
    <property type="match status" value="2"/>
</dbReference>
<feature type="domain" description="Glycoside hydrolase family 57 N-terminal" evidence="4">
    <location>
        <begin position="7"/>
        <end position="423"/>
    </location>
</feature>
<sequence length="687" mass="80909">MNNLSVAFLWHFHQPIYSTPEDKILPMPWVRLHAIKDYLDMLKNIQKFPDVCVTFNFTPTLLIQLQEYKENKCADRQFLLFRKRAEDLTFEEKIEILKDFFLANWEEMVEPYPRYFSLLMKRGKKLVPEELPSVAESFTIDEFRDLQIWANLAWIDPIFREEIKELYQKGRNFREQDKEILIELQNKIISSIFDEYKKAVETGQIELTTSPLAHPILPLLINSNLAKISNPNLEIPFEFKHPEDAREQIIQGIGVFEKIFGFKPKGLWPSEGSVCSELISVLSDVGIEWIATDEEILARSINLSFKRDENGIPNHSNLLYKPWNMGNIKIFFRDHLLSDRIAFVYNRWEPEKAVEDFIGRIKQIAGSLSSVEKFILPVILDGENAWEYFENDGTNFLQLLYKTISNEKIPTTTFSKFLNENPATFNNLSNLFPGSWIGANFNIWIGKPEDHKAWLIIKNLRDKLVDLDIKDSKIWRQLYFLEGSDWFWWFGDDFFSVTTEVFDRLFRQNALWIYKKLTIEPPHELFLPINPQSEIYATQPIDYISPTIDGKLTFFYEWYNAGYLDLKRTGGTMQRFAGLFSKVYYGFDDKNLYIRFDILNQNINQYEYEIDFERPEGLKYILSANQDITFKIDEIIEVSIPLSQLQPVGDYIEFIIKAREKGKEIDRTPLLKAVITQKDIILKNWTV</sequence>
<protein>
    <recommendedName>
        <fullName evidence="4">Glycoside hydrolase family 57 N-terminal domain-containing protein</fullName>
    </recommendedName>
</protein>
<reference evidence="5" key="1">
    <citation type="journal article" date="2020" name="mSystems">
        <title>Genome- and Community-Level Interaction Insights into Carbon Utilization and Element Cycling Functions of Hydrothermarchaeota in Hydrothermal Sediment.</title>
        <authorList>
            <person name="Zhou Z."/>
            <person name="Liu Y."/>
            <person name="Xu W."/>
            <person name="Pan J."/>
            <person name="Luo Z.H."/>
            <person name="Li M."/>
        </authorList>
    </citation>
    <scope>NUCLEOTIDE SEQUENCE [LARGE SCALE GENOMIC DNA]</scope>
    <source>
        <strain evidence="5">SpSt-258</strain>
    </source>
</reference>
<dbReference type="GO" id="GO:0003824">
    <property type="term" value="F:catalytic activity"/>
    <property type="evidence" value="ECO:0007669"/>
    <property type="project" value="InterPro"/>
</dbReference>
<comment type="caution">
    <text evidence="5">The sequence shown here is derived from an EMBL/GenBank/DDBJ whole genome shotgun (WGS) entry which is preliminary data.</text>
</comment>
<dbReference type="PANTHER" id="PTHR36306">
    <property type="entry name" value="ALPHA-AMYLASE-RELATED-RELATED"/>
    <property type="match status" value="1"/>
</dbReference>
<evidence type="ECO:0000256" key="2">
    <source>
        <dbReference type="ARBA" id="ARBA00023277"/>
    </source>
</evidence>
<dbReference type="PANTHER" id="PTHR36306:SF1">
    <property type="entry name" value="ALPHA-AMYLASE-RELATED"/>
    <property type="match status" value="1"/>
</dbReference>
<dbReference type="EMBL" id="DSKY01000022">
    <property type="protein sequence ID" value="HDY59994.1"/>
    <property type="molecule type" value="Genomic_DNA"/>
</dbReference>
<accession>A0A7V0Z7L0</accession>
<evidence type="ECO:0000259" key="4">
    <source>
        <dbReference type="Pfam" id="PF03065"/>
    </source>
</evidence>